<feature type="transmembrane region" description="Helical" evidence="1">
    <location>
        <begin position="12"/>
        <end position="34"/>
    </location>
</feature>
<keyword evidence="3" id="KW-1185">Reference proteome</keyword>
<evidence type="ECO:0000313" key="2">
    <source>
        <dbReference type="EMBL" id="MFG3817784.1"/>
    </source>
</evidence>
<comment type="caution">
    <text evidence="2">The sequence shown here is derived from an EMBL/GenBank/DDBJ whole genome shotgun (WGS) entry which is preliminary data.</text>
</comment>
<sequence length="102" mass="11913">MSYLYQGLVWFLLFWLALVGVGYGTLSALVLAIFGGAAGSIISVWWQQPAADPVVTRRTFDRVERAPRPYPYETLESSRLKRQGRRRRQMGWLDQWLRVRPR</sequence>
<dbReference type="Proteomes" id="UP001604335">
    <property type="component" value="Unassembled WGS sequence"/>
</dbReference>
<keyword evidence="1" id="KW-0472">Membrane</keyword>
<gene>
    <name evidence="2" type="ORF">VPK24_09070</name>
</gene>
<name>A0ABW7C9E6_9CYAN</name>
<protein>
    <submittedName>
        <fullName evidence="2">Uncharacterized protein</fullName>
    </submittedName>
</protein>
<proteinExistence type="predicted"/>
<accession>A0ABW7C9E6</accession>
<keyword evidence="1" id="KW-1133">Transmembrane helix</keyword>
<evidence type="ECO:0000313" key="3">
    <source>
        <dbReference type="Proteomes" id="UP001604335"/>
    </source>
</evidence>
<keyword evidence="1" id="KW-0812">Transmembrane</keyword>
<organism evidence="2 3">
    <name type="scientific">Limnothrix redekei LRLZ20PSL1</name>
    <dbReference type="NCBI Taxonomy" id="3112953"/>
    <lineage>
        <taxon>Bacteria</taxon>
        <taxon>Bacillati</taxon>
        <taxon>Cyanobacteriota</taxon>
        <taxon>Cyanophyceae</taxon>
        <taxon>Pseudanabaenales</taxon>
        <taxon>Pseudanabaenaceae</taxon>
        <taxon>Limnothrix</taxon>
    </lineage>
</organism>
<dbReference type="EMBL" id="JAZAQF010000057">
    <property type="protein sequence ID" value="MFG3817784.1"/>
    <property type="molecule type" value="Genomic_DNA"/>
</dbReference>
<evidence type="ECO:0000256" key="1">
    <source>
        <dbReference type="SAM" id="Phobius"/>
    </source>
</evidence>
<reference evidence="3" key="1">
    <citation type="journal article" date="2024" name="Algal Res.">
        <title>Biochemical, toxicological and genomic investigation of a high-biomass producing Limnothrix strain isolated from Italian shallow drinking water reservoir.</title>
        <authorList>
            <person name="Simonazzi M."/>
            <person name="Shishido T.K."/>
            <person name="Delbaje E."/>
            <person name="Wahlsten M."/>
            <person name="Fewer D.P."/>
            <person name="Sivonen K."/>
            <person name="Pezzolesi L."/>
            <person name="Pistocchi R."/>
        </authorList>
    </citation>
    <scope>NUCLEOTIDE SEQUENCE [LARGE SCALE GENOMIC DNA]</scope>
    <source>
        <strain evidence="3">LRLZ20PSL1</strain>
    </source>
</reference>
<dbReference type="RefSeq" id="WP_393012348.1">
    <property type="nucleotide sequence ID" value="NZ_JAZAQF010000057.1"/>
</dbReference>